<keyword evidence="8" id="KW-0732">Signal</keyword>
<evidence type="ECO:0000256" key="6">
    <source>
        <dbReference type="ARBA" id="ARBA00023136"/>
    </source>
</evidence>
<comment type="caution">
    <text evidence="9">The sequence shown here is derived from an EMBL/GenBank/DDBJ whole genome shotgun (WGS) entry which is preliminary data.</text>
</comment>
<name>A0AAD7S6N9_9TELE</name>
<proteinExistence type="inferred from homology"/>
<comment type="subcellular location">
    <subcellularLocation>
        <location evidence="8">Membrane</location>
        <topology evidence="8">Single-pass membrane protein</topology>
    </subcellularLocation>
</comment>
<evidence type="ECO:0000256" key="4">
    <source>
        <dbReference type="ARBA" id="ARBA00022692"/>
    </source>
</evidence>
<evidence type="ECO:0000256" key="1">
    <source>
        <dbReference type="ARBA" id="ARBA00009995"/>
    </source>
</evidence>
<dbReference type="CDD" id="cd03784">
    <property type="entry name" value="GT1_Gtf-like"/>
    <property type="match status" value="1"/>
</dbReference>
<dbReference type="GO" id="GO:0015020">
    <property type="term" value="F:glucuronosyltransferase activity"/>
    <property type="evidence" value="ECO:0007669"/>
    <property type="project" value="UniProtKB-EC"/>
</dbReference>
<dbReference type="Proteomes" id="UP001221898">
    <property type="component" value="Unassembled WGS sequence"/>
</dbReference>
<dbReference type="Gene3D" id="3.40.50.2000">
    <property type="entry name" value="Glycogen Phosphorylase B"/>
    <property type="match status" value="2"/>
</dbReference>
<evidence type="ECO:0000313" key="9">
    <source>
        <dbReference type="EMBL" id="KAJ8397000.1"/>
    </source>
</evidence>
<keyword evidence="2 7" id="KW-0328">Glycosyltransferase</keyword>
<evidence type="ECO:0000256" key="5">
    <source>
        <dbReference type="ARBA" id="ARBA00022989"/>
    </source>
</evidence>
<dbReference type="PROSITE" id="PS00375">
    <property type="entry name" value="UDPGT"/>
    <property type="match status" value="1"/>
</dbReference>
<dbReference type="FunFam" id="3.40.50.2000:FF:000001">
    <property type="entry name" value="UDP-glucuronosyltransferase"/>
    <property type="match status" value="1"/>
</dbReference>
<dbReference type="SUPFAM" id="SSF53756">
    <property type="entry name" value="UDP-Glycosyltransferase/glycogen phosphorylase"/>
    <property type="match status" value="1"/>
</dbReference>
<protein>
    <recommendedName>
        <fullName evidence="8">UDP-glucuronosyltransferase</fullName>
        <ecNumber evidence="8">2.4.1.17</ecNumber>
    </recommendedName>
</protein>
<accession>A0AAD7S6N9</accession>
<sequence>MMVPLLAALLLVLWTRPGCESGRVLVYPVDGSHWVNMRILVEALHARGHQVTVLRSSTSWYVSEHSPHYTSITMHQDTPQSIESQEFMSGFLRRSVEIRSEGPMAAFALYANLFHLLAENQRVVARLVHSMFEDQALMQRLQESRFDLILTDPVFPAGVLVAHYLQLPLVLNVRWLLSGEGHFALAPSPLSYIPQLFSHLSDRMDFLQRLSNFLYHGLSLYMHHFISNPPYQAVCDRFFPGVDVLSLIQGADLWLMRVDFVFEFPRPTMPNVVYVGGFQCRPAQPLPPELEEFVQSSGEHGVVIMSLGTLLGGLHPHISEVIASAFARLPQKVVWRHLGARPSTLGNNTMLLDWLPQNDLLGHPKTRAFVSHGGTNGLYEAIYHGVPLLGLPLIFDQQDNMVRMEARGAAIVLDVTTLEVDSLTQALRDVLDEQKPYRENMRRLSRLHHDQPLTPMDSALFWLEFVMRHGGAAHLRTESYRMPWYAYHNLDVLALLLGLATALLMIISCTCRCLFQRLCGRRKVKLQ</sequence>
<evidence type="ECO:0000256" key="3">
    <source>
        <dbReference type="ARBA" id="ARBA00022679"/>
    </source>
</evidence>
<keyword evidence="3 7" id="KW-0808">Transferase</keyword>
<comment type="similarity">
    <text evidence="1 7">Belongs to the UDP-glycosyltransferase family.</text>
</comment>
<dbReference type="FunFam" id="3.40.50.2000:FF:000203">
    <property type="entry name" value="UDP-glucuronosyltransferase"/>
    <property type="match status" value="1"/>
</dbReference>
<reference evidence="9" key="1">
    <citation type="journal article" date="2023" name="Science">
        <title>Genome structures resolve the early diversification of teleost fishes.</title>
        <authorList>
            <person name="Parey E."/>
            <person name="Louis A."/>
            <person name="Montfort J."/>
            <person name="Bouchez O."/>
            <person name="Roques C."/>
            <person name="Iampietro C."/>
            <person name="Lluch J."/>
            <person name="Castinel A."/>
            <person name="Donnadieu C."/>
            <person name="Desvignes T."/>
            <person name="Floi Bucao C."/>
            <person name="Jouanno E."/>
            <person name="Wen M."/>
            <person name="Mejri S."/>
            <person name="Dirks R."/>
            <person name="Jansen H."/>
            <person name="Henkel C."/>
            <person name="Chen W.J."/>
            <person name="Zahm M."/>
            <person name="Cabau C."/>
            <person name="Klopp C."/>
            <person name="Thompson A.W."/>
            <person name="Robinson-Rechavi M."/>
            <person name="Braasch I."/>
            <person name="Lecointre G."/>
            <person name="Bobe J."/>
            <person name="Postlethwait J.H."/>
            <person name="Berthelot C."/>
            <person name="Roest Crollius H."/>
            <person name="Guiguen Y."/>
        </authorList>
    </citation>
    <scope>NUCLEOTIDE SEQUENCE</scope>
    <source>
        <strain evidence="9">NC1722</strain>
    </source>
</reference>
<dbReference type="AlphaFoldDB" id="A0AAD7S6N9"/>
<keyword evidence="10" id="KW-1185">Reference proteome</keyword>
<dbReference type="EMBL" id="JAINUG010000101">
    <property type="protein sequence ID" value="KAJ8397000.1"/>
    <property type="molecule type" value="Genomic_DNA"/>
</dbReference>
<keyword evidence="5 8" id="KW-1133">Transmembrane helix</keyword>
<dbReference type="Pfam" id="PF00201">
    <property type="entry name" value="UDPGT"/>
    <property type="match status" value="1"/>
</dbReference>
<feature type="transmembrane region" description="Helical" evidence="8">
    <location>
        <begin position="492"/>
        <end position="515"/>
    </location>
</feature>
<feature type="chain" id="PRO_5041773231" description="UDP-glucuronosyltransferase" evidence="8">
    <location>
        <begin position="22"/>
        <end position="527"/>
    </location>
</feature>
<organism evidence="9 10">
    <name type="scientific">Aldrovandia affinis</name>
    <dbReference type="NCBI Taxonomy" id="143900"/>
    <lineage>
        <taxon>Eukaryota</taxon>
        <taxon>Metazoa</taxon>
        <taxon>Chordata</taxon>
        <taxon>Craniata</taxon>
        <taxon>Vertebrata</taxon>
        <taxon>Euteleostomi</taxon>
        <taxon>Actinopterygii</taxon>
        <taxon>Neopterygii</taxon>
        <taxon>Teleostei</taxon>
        <taxon>Notacanthiformes</taxon>
        <taxon>Halosauridae</taxon>
        <taxon>Aldrovandia</taxon>
    </lineage>
</organism>
<evidence type="ECO:0000256" key="2">
    <source>
        <dbReference type="ARBA" id="ARBA00022676"/>
    </source>
</evidence>
<comment type="catalytic activity">
    <reaction evidence="8">
        <text>glucuronate acceptor + UDP-alpha-D-glucuronate = acceptor beta-D-glucuronoside + UDP + H(+)</text>
        <dbReference type="Rhea" id="RHEA:21032"/>
        <dbReference type="ChEBI" id="CHEBI:15378"/>
        <dbReference type="ChEBI" id="CHEBI:58052"/>
        <dbReference type="ChEBI" id="CHEBI:58223"/>
        <dbReference type="ChEBI" id="CHEBI:132367"/>
        <dbReference type="ChEBI" id="CHEBI:132368"/>
        <dbReference type="EC" id="2.4.1.17"/>
    </reaction>
</comment>
<dbReference type="PANTHER" id="PTHR48043">
    <property type="entry name" value="EG:EG0003.4 PROTEIN-RELATED"/>
    <property type="match status" value="1"/>
</dbReference>
<evidence type="ECO:0000313" key="10">
    <source>
        <dbReference type="Proteomes" id="UP001221898"/>
    </source>
</evidence>
<evidence type="ECO:0000256" key="8">
    <source>
        <dbReference type="RuleBase" id="RU362059"/>
    </source>
</evidence>
<dbReference type="GO" id="GO:0016020">
    <property type="term" value="C:membrane"/>
    <property type="evidence" value="ECO:0007669"/>
    <property type="project" value="UniProtKB-SubCell"/>
</dbReference>
<dbReference type="EC" id="2.4.1.17" evidence="8"/>
<feature type="signal peptide" evidence="8">
    <location>
        <begin position="1"/>
        <end position="21"/>
    </location>
</feature>
<dbReference type="PANTHER" id="PTHR48043:SF120">
    <property type="entry name" value="UDP GLUCURONOSYLTRANSFERASE 5 FAMILY, POLYPEPTIDE E1 ISOFORM X1"/>
    <property type="match status" value="1"/>
</dbReference>
<gene>
    <name evidence="9" type="ORF">AAFF_G00010540</name>
</gene>
<dbReference type="InterPro" id="IPR002213">
    <property type="entry name" value="UDP_glucos_trans"/>
</dbReference>
<keyword evidence="6 8" id="KW-0472">Membrane</keyword>
<dbReference type="InterPro" id="IPR035595">
    <property type="entry name" value="UDP_glycos_trans_CS"/>
</dbReference>
<dbReference type="InterPro" id="IPR050271">
    <property type="entry name" value="UDP-glycosyltransferase"/>
</dbReference>
<keyword evidence="4 8" id="KW-0812">Transmembrane</keyword>
<evidence type="ECO:0000256" key="7">
    <source>
        <dbReference type="RuleBase" id="RU003718"/>
    </source>
</evidence>